<feature type="domain" description="UvrD-like helicase C-terminal" evidence="16">
    <location>
        <begin position="517"/>
        <end position="809"/>
    </location>
</feature>
<evidence type="ECO:0000256" key="10">
    <source>
        <dbReference type="ARBA" id="ARBA00023235"/>
    </source>
</evidence>
<dbReference type="OrthoDB" id="9810135at2"/>
<dbReference type="Pfam" id="PF12705">
    <property type="entry name" value="PDDEXK_1"/>
    <property type="match status" value="1"/>
</dbReference>
<comment type="catalytic activity">
    <reaction evidence="12 13">
        <text>ATP + H2O = ADP + phosphate + H(+)</text>
        <dbReference type="Rhea" id="RHEA:13065"/>
        <dbReference type="ChEBI" id="CHEBI:15377"/>
        <dbReference type="ChEBI" id="CHEBI:15378"/>
        <dbReference type="ChEBI" id="CHEBI:30616"/>
        <dbReference type="ChEBI" id="CHEBI:43474"/>
        <dbReference type="ChEBI" id="CHEBI:456216"/>
        <dbReference type="EC" id="5.6.2.4"/>
    </reaction>
</comment>
<evidence type="ECO:0000256" key="5">
    <source>
        <dbReference type="ARBA" id="ARBA00022806"/>
    </source>
</evidence>
<dbReference type="GO" id="GO:0043138">
    <property type="term" value="F:3'-5' DNA helicase activity"/>
    <property type="evidence" value="ECO:0007669"/>
    <property type="project" value="UniProtKB-UniRule"/>
</dbReference>
<protein>
    <recommendedName>
        <fullName evidence="13">ATP-dependent helicase/nuclease subunit A</fullName>
        <ecNumber evidence="13">3.1.-.-</ecNumber>
        <ecNumber evidence="13">5.6.2.4</ecNumber>
    </recommendedName>
    <alternativeName>
        <fullName evidence="13">ATP-dependent helicase/nuclease AddA</fullName>
    </alternativeName>
    <alternativeName>
        <fullName evidence="13">DNA 3'-5' helicase AddA</fullName>
    </alternativeName>
</protein>
<evidence type="ECO:0000313" key="17">
    <source>
        <dbReference type="EMBL" id="SFG55914.1"/>
    </source>
</evidence>
<keyword evidence="1 13" id="KW-0540">Nuclease</keyword>
<comment type="subunit">
    <text evidence="13">Heterodimer of AddA and AddB/RexB.</text>
</comment>
<dbReference type="Gene3D" id="1.10.274.50">
    <property type="match status" value="1"/>
</dbReference>
<dbReference type="Gene3D" id="3.90.320.10">
    <property type="match status" value="1"/>
</dbReference>
<dbReference type="PROSITE" id="PS51198">
    <property type="entry name" value="UVRD_HELICASE_ATP_BIND"/>
    <property type="match status" value="1"/>
</dbReference>
<keyword evidence="6 13" id="KW-0269">Exonuclease</keyword>
<dbReference type="Gene3D" id="3.40.50.300">
    <property type="entry name" value="P-loop containing nucleotide triphosphate hydrolases"/>
    <property type="match status" value="4"/>
</dbReference>
<evidence type="ECO:0000256" key="4">
    <source>
        <dbReference type="ARBA" id="ARBA00022801"/>
    </source>
</evidence>
<dbReference type="Pfam" id="PF00580">
    <property type="entry name" value="UvrD-helicase"/>
    <property type="match status" value="1"/>
</dbReference>
<gene>
    <name evidence="13" type="primary">addA</name>
    <name evidence="17" type="ORF">SAMN02910432_01842</name>
</gene>
<dbReference type="GO" id="GO:0003690">
    <property type="term" value="F:double-stranded DNA binding"/>
    <property type="evidence" value="ECO:0007669"/>
    <property type="project" value="UniProtKB-UniRule"/>
</dbReference>
<evidence type="ECO:0000259" key="15">
    <source>
        <dbReference type="PROSITE" id="PS51198"/>
    </source>
</evidence>
<comment type="catalytic activity">
    <reaction evidence="11 13">
        <text>Couples ATP hydrolysis with the unwinding of duplex DNA by translocating in the 3'-5' direction.</text>
        <dbReference type="EC" id="5.6.2.4"/>
    </reaction>
</comment>
<dbReference type="HAMAP" id="MF_01451">
    <property type="entry name" value="AddA"/>
    <property type="match status" value="1"/>
</dbReference>
<evidence type="ECO:0000256" key="8">
    <source>
        <dbReference type="ARBA" id="ARBA00023125"/>
    </source>
</evidence>
<evidence type="ECO:0000256" key="2">
    <source>
        <dbReference type="ARBA" id="ARBA00022741"/>
    </source>
</evidence>
<evidence type="ECO:0000256" key="9">
    <source>
        <dbReference type="ARBA" id="ARBA00023204"/>
    </source>
</evidence>
<dbReference type="InterPro" id="IPR011335">
    <property type="entry name" value="Restrct_endonuc-II-like"/>
</dbReference>
<comment type="similarity">
    <text evidence="13">Belongs to the helicase family. AddA subfamily.</text>
</comment>
<dbReference type="GO" id="GO:0033202">
    <property type="term" value="C:DNA helicase complex"/>
    <property type="evidence" value="ECO:0007669"/>
    <property type="project" value="TreeGrafter"/>
</dbReference>
<dbReference type="InterPro" id="IPR014152">
    <property type="entry name" value="AddA"/>
</dbReference>
<dbReference type="GO" id="GO:0005524">
    <property type="term" value="F:ATP binding"/>
    <property type="evidence" value="ECO:0007669"/>
    <property type="project" value="UniProtKB-UniRule"/>
</dbReference>
<keyword evidence="8 13" id="KW-0238">DNA-binding</keyword>
<evidence type="ECO:0000259" key="16">
    <source>
        <dbReference type="PROSITE" id="PS51217"/>
    </source>
</evidence>
<evidence type="ECO:0000256" key="12">
    <source>
        <dbReference type="ARBA" id="ARBA00048988"/>
    </source>
</evidence>
<proteinExistence type="inferred from homology"/>
<evidence type="ECO:0000256" key="11">
    <source>
        <dbReference type="ARBA" id="ARBA00034617"/>
    </source>
</evidence>
<keyword evidence="10 13" id="KW-0413">Isomerase</keyword>
<keyword evidence="7 13" id="KW-0067">ATP-binding</keyword>
<dbReference type="SUPFAM" id="SSF52540">
    <property type="entry name" value="P-loop containing nucleoside triphosphate hydrolases"/>
    <property type="match status" value="1"/>
</dbReference>
<dbReference type="SUPFAM" id="SSF52980">
    <property type="entry name" value="Restriction endonuclease-like"/>
    <property type="match status" value="1"/>
</dbReference>
<dbReference type="PROSITE" id="PS51217">
    <property type="entry name" value="UVRD_HELICASE_CTER"/>
    <property type="match status" value="1"/>
</dbReference>
<comment type="function">
    <text evidence="13">The heterodimer acts as both an ATP-dependent DNA helicase and an ATP-dependent, dual-direction single-stranded exonuclease. Recognizes the chi site generating a DNA molecule suitable for the initiation of homologous recombination. The AddA nuclease domain is required for chi fragment generation; this subunit has the helicase and 3' -&gt; 5' nuclease activities.</text>
</comment>
<dbReference type="RefSeq" id="WP_046922394.1">
    <property type="nucleotide sequence ID" value="NZ_AYYL01000038.1"/>
</dbReference>
<evidence type="ECO:0000256" key="13">
    <source>
        <dbReference type="HAMAP-Rule" id="MF_01451"/>
    </source>
</evidence>
<dbReference type="InterPro" id="IPR014016">
    <property type="entry name" value="UvrD-like_ATP-bd"/>
</dbReference>
<dbReference type="InterPro" id="IPR000212">
    <property type="entry name" value="DNA_helicase_UvrD/REP"/>
</dbReference>
<evidence type="ECO:0000313" key="18">
    <source>
        <dbReference type="Proteomes" id="UP000182635"/>
    </source>
</evidence>
<organism evidence="17 18">
    <name type="scientific">Ligilactobacillus ruminis DSM 20403 = NBRC 102161</name>
    <dbReference type="NCBI Taxonomy" id="1423798"/>
    <lineage>
        <taxon>Bacteria</taxon>
        <taxon>Bacillati</taxon>
        <taxon>Bacillota</taxon>
        <taxon>Bacilli</taxon>
        <taxon>Lactobacillales</taxon>
        <taxon>Lactobacillaceae</taxon>
        <taxon>Ligilactobacillus</taxon>
    </lineage>
</organism>
<dbReference type="Proteomes" id="UP000182635">
    <property type="component" value="Unassembled WGS sequence"/>
</dbReference>
<dbReference type="InterPro" id="IPR038726">
    <property type="entry name" value="PDDEXK_AddAB-type"/>
</dbReference>
<evidence type="ECO:0000256" key="6">
    <source>
        <dbReference type="ARBA" id="ARBA00022839"/>
    </source>
</evidence>
<dbReference type="EMBL" id="FOPI01000038">
    <property type="protein sequence ID" value="SFG55914.1"/>
    <property type="molecule type" value="Genomic_DNA"/>
</dbReference>
<comment type="cofactor">
    <cofactor evidence="13">
        <name>Mg(2+)</name>
        <dbReference type="ChEBI" id="CHEBI:18420"/>
    </cofactor>
</comment>
<keyword evidence="4 13" id="KW-0378">Hydrolase</keyword>
<evidence type="ECO:0000256" key="1">
    <source>
        <dbReference type="ARBA" id="ARBA00022722"/>
    </source>
</evidence>
<dbReference type="GO" id="GO:0016887">
    <property type="term" value="F:ATP hydrolysis activity"/>
    <property type="evidence" value="ECO:0007669"/>
    <property type="project" value="RHEA"/>
</dbReference>
<keyword evidence="5 13" id="KW-0347">Helicase</keyword>
<dbReference type="InterPro" id="IPR014017">
    <property type="entry name" value="DNA_helicase_UvrD-like_C"/>
</dbReference>
<evidence type="ECO:0000256" key="14">
    <source>
        <dbReference type="PROSITE-ProRule" id="PRU00560"/>
    </source>
</evidence>
<dbReference type="EC" id="5.6.2.4" evidence="13"/>
<dbReference type="Pfam" id="PF13361">
    <property type="entry name" value="UvrD_C"/>
    <property type="match status" value="1"/>
</dbReference>
<keyword evidence="2 13" id="KW-0547">Nucleotide-binding</keyword>
<dbReference type="AlphaFoldDB" id="A0A1I2SSV9"/>
<name>A0A1I2SSV9_9LACO</name>
<feature type="domain" description="UvrD-like helicase ATP-binding" evidence="15">
    <location>
        <begin position="3"/>
        <end position="473"/>
    </location>
</feature>
<feature type="binding site" evidence="14">
    <location>
        <begin position="24"/>
        <end position="31"/>
    </location>
    <ligand>
        <name>ATP</name>
        <dbReference type="ChEBI" id="CHEBI:30616"/>
    </ligand>
</feature>
<dbReference type="EC" id="3.1.-.-" evidence="13"/>
<dbReference type="InterPro" id="IPR027417">
    <property type="entry name" value="P-loop_NTPase"/>
</dbReference>
<sequence>MAFKFTQGQSQAIHESGHDILVSASAGSGKTRVLVERVVDKIKHGIDVDRLLILTFTEAAAREMKERIQKALREACNQTEDEHQKGFLINQLVKLNTADISTIDAFCLKFIQNYYYKASLDPSFRLLTDQTEKRLLREDVLNDLLEKLYGQDDADFIELAENFSNDRSDDGLTELIMRVFDFANVNPDPENWIKILPQTYQIGTKDFTESAFFKENLLPMLVEKLRMLAINMEKARVTMQEQDESFFAKQIALFEDEGNQYENYAKMLEDGADYATLQKTFAEMSYARFPSTKRTDDSLLTETKANVKLIRDEAKKIFTEKIVPEYFAVSSTDLEQALKQAYRIVKKLSEVVLKFAAAYQAEKRSRRVLEFSDLEHYTLSILQKNDDIRQDLEERYAEIMVDEYQDTNQLQETILTTIARKSPGNMFMVGDVKQSIYGFRLADPGLFLEKYRRYANDDSDGQRIILAENFRSVKNVASITNLIFSQIMSREVGEMDYDDNAQLVYGSSDYPEKQPTAEILLYFDKRNETAEKTTGKMRWDMTSEDHESMDADFTIESAAQGQMLATAEKIKQLVDSGFEIYDRKQKKMRKISYGDIAVLSGTHGNHLILSEEFKRLGIPYKVQKSENYFQTTELRIMLALLNVIDNPRQDIPLVAVLRSPIVGLNENELALLRINDRSGDYYQALLKFYEESPGQNQELHDKVKKFMEMLERFRTLARQNELSTLIWKIYDETHFLEYVSGMPGGSQRAANLHALYERAAAYEKTSFKGLFQFIRFINKMQDQNEDLASALNEASDDVVSVMTIHGSKGLEFPVVFLVDATKRFNTDSLKGKYLLNEKDGVSITCLNRKTRVETVTPMQSYAKEKTARKLCAEQMRLLYVALTRAEQKLFIVAGYKDEDDALSKWKQAKKSEDLLLSADVRENAVCFMDWIGAALYRERNFCKRFDCDDDVRPCHYLDKFSAEYEFEKISFDDLSKNADNQPLDLSKWLKDQAKEELDADDADFINKVLTYRYEHEGLVKTAAYQSVSEIKSAFADPDEKVMSKLDPSENEKEKANRFVSKMELPKFMVHEEKISGAAIGSAVHLVMEKLDLTKKPSESSVKEEVSELVEDGILNEEVAKRIRISDICRFFETDLGKTILEKHEFVKREVPFSLLIPANEIFVGLSESDPVLVHGIIDGYVDDGKKVILFDYKTDHAAEENVPEVKKRYAGQIELYSMALKSILNKPVDEKYLYLMQLGKAVDL</sequence>
<reference evidence="18" key="1">
    <citation type="submission" date="2016-10" db="EMBL/GenBank/DDBJ databases">
        <authorList>
            <person name="Varghese N."/>
            <person name="Submissions S."/>
        </authorList>
    </citation>
    <scope>NUCLEOTIDE SEQUENCE [LARGE SCALE GENOMIC DNA]</scope>
    <source>
        <strain evidence="18">DSM 20403</strain>
    </source>
</reference>
<dbReference type="NCBIfam" id="TIGR02785">
    <property type="entry name" value="addA_Gpos"/>
    <property type="match status" value="1"/>
</dbReference>
<evidence type="ECO:0000256" key="7">
    <source>
        <dbReference type="ARBA" id="ARBA00022840"/>
    </source>
</evidence>
<dbReference type="PANTHER" id="PTHR11070:SF48">
    <property type="entry name" value="ATP-DEPENDENT HELICASE_NUCLEASE SUBUNIT A"/>
    <property type="match status" value="1"/>
</dbReference>
<dbReference type="GO" id="GO:0005829">
    <property type="term" value="C:cytosol"/>
    <property type="evidence" value="ECO:0007669"/>
    <property type="project" value="TreeGrafter"/>
</dbReference>
<keyword evidence="3 13" id="KW-0227">DNA damage</keyword>
<dbReference type="InterPro" id="IPR011604">
    <property type="entry name" value="PDDEXK-like_dom_sf"/>
</dbReference>
<dbReference type="GO" id="GO:0000724">
    <property type="term" value="P:double-strand break repair via homologous recombination"/>
    <property type="evidence" value="ECO:0007669"/>
    <property type="project" value="UniProtKB-UniRule"/>
</dbReference>
<evidence type="ECO:0000256" key="3">
    <source>
        <dbReference type="ARBA" id="ARBA00022763"/>
    </source>
</evidence>
<dbReference type="GO" id="GO:0008408">
    <property type="term" value="F:3'-5' exonuclease activity"/>
    <property type="evidence" value="ECO:0007669"/>
    <property type="project" value="UniProtKB-UniRule"/>
</dbReference>
<dbReference type="PANTHER" id="PTHR11070">
    <property type="entry name" value="UVRD / RECB / PCRA DNA HELICASE FAMILY MEMBER"/>
    <property type="match status" value="1"/>
</dbReference>
<keyword evidence="9 13" id="KW-0234">DNA repair</keyword>
<dbReference type="CDD" id="cd17932">
    <property type="entry name" value="DEXQc_UvrD"/>
    <property type="match status" value="1"/>
</dbReference>
<accession>A0A1I2SSV9</accession>